<evidence type="ECO:0000313" key="1">
    <source>
        <dbReference type="Proteomes" id="UP000095286"/>
    </source>
</evidence>
<accession>A0AC35U4T5</accession>
<evidence type="ECO:0000313" key="2">
    <source>
        <dbReference type="WBParaSite" id="RSKR_0000728300.1"/>
    </source>
</evidence>
<reference evidence="2" key="1">
    <citation type="submission" date="2016-11" db="UniProtKB">
        <authorList>
            <consortium name="WormBaseParasite"/>
        </authorList>
    </citation>
    <scope>IDENTIFICATION</scope>
    <source>
        <strain evidence="2">KR3021</strain>
    </source>
</reference>
<protein>
    <submittedName>
        <fullName evidence="2">Sphingomyelin phosphodiesterase</fullName>
    </submittedName>
</protein>
<dbReference type="WBParaSite" id="RSKR_0000728300.1">
    <property type="protein sequence ID" value="RSKR_0000728300.1"/>
    <property type="gene ID" value="RSKR_0000728300"/>
</dbReference>
<dbReference type="Proteomes" id="UP000095286">
    <property type="component" value="Unplaced"/>
</dbReference>
<organism evidence="1 2">
    <name type="scientific">Rhabditophanes sp. KR3021</name>
    <dbReference type="NCBI Taxonomy" id="114890"/>
    <lineage>
        <taxon>Eukaryota</taxon>
        <taxon>Metazoa</taxon>
        <taxon>Ecdysozoa</taxon>
        <taxon>Nematoda</taxon>
        <taxon>Chromadorea</taxon>
        <taxon>Rhabditida</taxon>
        <taxon>Tylenchina</taxon>
        <taxon>Panagrolaimomorpha</taxon>
        <taxon>Strongyloidoidea</taxon>
        <taxon>Alloionematidae</taxon>
        <taxon>Rhabditophanes</taxon>
    </lineage>
</organism>
<proteinExistence type="predicted"/>
<name>A0AC35U4T5_9BILA</name>
<sequence length="544" mass="62645">MSRVQNSSRSLKEEFLYVLEKLLVTPDTLCGLFINECGDPKNPFNANWEIDLPEKSDSRQASRLISSNKIGRGEAKTMKVLQLSDLHFDLLYEPGTESKCTDPICCHRKSKPKSGKKIKKPAGYWGTLGDCDLPIWTIEAMFEDIVKTHPDIDYVMLAGDYMAHNDWDYTKEGHLGVLKNLSAIIKNYFPTTPVFYAIGNHEGVPVNSFAPHNVPEKYRPQWIYNAIKEAGEEWLPRETYKDIEYRGSWSVMVEDNLRLITINTGYCETTNFWLYLNQTDPDGSLSWLVKELFDAENKGNYVHILGHVPPGDAECLEGWARNYYRIINRFKSIVTGQFFAHVHTDSFTVFYEDMNDITTEPTNVLYVAPSVTTYSFLNPAYRIYEIEKFGGYRVIDHQTYVFNLSKPESKDNLTKPHFELLYSAKDAYQMNDMSPVSWNNLINQIETDPVMFDKFLDNYSRNLKFKCNDSCKKEMVCSLHRAHHNDTKLCHRQLSSGELVAKEGISSITYTKEIVNNIEPSIVDRIISSETFDNVKNKLFSFFG</sequence>